<evidence type="ECO:0000313" key="2">
    <source>
        <dbReference type="Proteomes" id="UP000887565"/>
    </source>
</evidence>
<dbReference type="WBParaSite" id="nRc.2.0.1.t05246-RA">
    <property type="protein sequence ID" value="nRc.2.0.1.t05246-RA"/>
    <property type="gene ID" value="nRc.2.0.1.g05246"/>
</dbReference>
<dbReference type="AlphaFoldDB" id="A0A915HUM7"/>
<name>A0A915HUM7_ROMCU</name>
<reference evidence="3" key="1">
    <citation type="submission" date="2022-11" db="UniProtKB">
        <authorList>
            <consortium name="WormBaseParasite"/>
        </authorList>
    </citation>
    <scope>IDENTIFICATION</scope>
</reference>
<evidence type="ECO:0000313" key="3">
    <source>
        <dbReference type="WBParaSite" id="nRc.2.0.1.t05246-RA"/>
    </source>
</evidence>
<organism evidence="2 3">
    <name type="scientific">Romanomermis culicivorax</name>
    <name type="common">Nematode worm</name>
    <dbReference type="NCBI Taxonomy" id="13658"/>
    <lineage>
        <taxon>Eukaryota</taxon>
        <taxon>Metazoa</taxon>
        <taxon>Ecdysozoa</taxon>
        <taxon>Nematoda</taxon>
        <taxon>Enoplea</taxon>
        <taxon>Dorylaimia</taxon>
        <taxon>Mermithida</taxon>
        <taxon>Mermithoidea</taxon>
        <taxon>Mermithidae</taxon>
        <taxon>Romanomermis</taxon>
    </lineage>
</organism>
<sequence>MIIFKPALISPLVHKAHMDKAVSVTMTVLIAAIRTPMSIPACPATQPKPSPDCYDQSEERATANAGD</sequence>
<evidence type="ECO:0000256" key="1">
    <source>
        <dbReference type="SAM" id="MobiDB-lite"/>
    </source>
</evidence>
<feature type="region of interest" description="Disordered" evidence="1">
    <location>
        <begin position="40"/>
        <end position="67"/>
    </location>
</feature>
<proteinExistence type="predicted"/>
<protein>
    <submittedName>
        <fullName evidence="3">Uncharacterized protein</fullName>
    </submittedName>
</protein>
<keyword evidence="2" id="KW-1185">Reference proteome</keyword>
<dbReference type="Proteomes" id="UP000887565">
    <property type="component" value="Unplaced"/>
</dbReference>
<accession>A0A915HUM7</accession>